<feature type="domain" description="RNA polymerase sigma factor 54 core-binding" evidence="11">
    <location>
        <begin position="166"/>
        <end position="366"/>
    </location>
</feature>
<dbReference type="OrthoDB" id="9814402at2"/>
<feature type="domain" description="RNA polymerase sigma factor 54 DNA-binding" evidence="10">
    <location>
        <begin position="381"/>
        <end position="543"/>
    </location>
</feature>
<dbReference type="Pfam" id="PF00309">
    <property type="entry name" value="Sigma54_AID"/>
    <property type="match status" value="1"/>
</dbReference>
<keyword evidence="7" id="KW-0238">DNA-binding</keyword>
<evidence type="ECO:0000313" key="15">
    <source>
        <dbReference type="Proteomes" id="UP000001497"/>
    </source>
</evidence>
<dbReference type="Gene3D" id="1.10.10.60">
    <property type="entry name" value="Homeodomain-like"/>
    <property type="match status" value="1"/>
</dbReference>
<dbReference type="STRING" id="59374.FSU_1700"/>
<evidence type="ECO:0000256" key="1">
    <source>
        <dbReference type="ARBA" id="ARBA00008798"/>
    </source>
</evidence>
<evidence type="ECO:0000256" key="7">
    <source>
        <dbReference type="ARBA" id="ARBA00023125"/>
    </source>
</evidence>
<dbReference type="Proteomes" id="UP000000517">
    <property type="component" value="Chromosome"/>
</dbReference>
<dbReference type="Proteomes" id="UP000001497">
    <property type="component" value="Chromosome"/>
</dbReference>
<keyword evidence="8" id="KW-0804">Transcription</keyword>
<dbReference type="GO" id="GO:0001216">
    <property type="term" value="F:DNA-binding transcription activator activity"/>
    <property type="evidence" value="ECO:0007669"/>
    <property type="project" value="InterPro"/>
</dbReference>
<evidence type="ECO:0000259" key="11">
    <source>
        <dbReference type="Pfam" id="PF04963"/>
    </source>
</evidence>
<dbReference type="GO" id="GO:0003677">
    <property type="term" value="F:DNA binding"/>
    <property type="evidence" value="ECO:0007669"/>
    <property type="project" value="UniProtKB-KW"/>
</dbReference>
<dbReference type="GO" id="GO:0016987">
    <property type="term" value="F:sigma factor activity"/>
    <property type="evidence" value="ECO:0007669"/>
    <property type="project" value="UniProtKB-KW"/>
</dbReference>
<organism evidence="13 14">
    <name type="scientific">Fibrobacter succinogenes (strain ATCC 19169 / S85)</name>
    <dbReference type="NCBI Taxonomy" id="59374"/>
    <lineage>
        <taxon>Bacteria</taxon>
        <taxon>Pseudomonadati</taxon>
        <taxon>Fibrobacterota</taxon>
        <taxon>Fibrobacteria</taxon>
        <taxon>Fibrobacterales</taxon>
        <taxon>Fibrobacteraceae</taxon>
        <taxon>Fibrobacter</taxon>
    </lineage>
</organism>
<dbReference type="Pfam" id="PF04552">
    <property type="entry name" value="Sigma54_DBD"/>
    <property type="match status" value="1"/>
</dbReference>
<dbReference type="GO" id="GO:0006352">
    <property type="term" value="P:DNA-templated transcription initiation"/>
    <property type="evidence" value="ECO:0007669"/>
    <property type="project" value="InterPro"/>
</dbReference>
<dbReference type="PATRIC" id="fig|59374.8.peg.1642"/>
<evidence type="ECO:0000313" key="13">
    <source>
        <dbReference type="EMBL" id="ADL26316.1"/>
    </source>
</evidence>
<dbReference type="GO" id="GO:0016779">
    <property type="term" value="F:nucleotidyltransferase activity"/>
    <property type="evidence" value="ECO:0007669"/>
    <property type="project" value="UniProtKB-KW"/>
</dbReference>
<evidence type="ECO:0000256" key="2">
    <source>
        <dbReference type="ARBA" id="ARBA00022478"/>
    </source>
</evidence>
<dbReference type="HOGENOM" id="CLU_020569_1_1_0"/>
<dbReference type="eggNOG" id="COG1508">
    <property type="taxonomic scope" value="Bacteria"/>
</dbReference>
<proteinExistence type="inferred from homology"/>
<dbReference type="InterPro" id="IPR007046">
    <property type="entry name" value="RNA_pol_sigma_54_core-bd"/>
</dbReference>
<dbReference type="PRINTS" id="PR00045">
    <property type="entry name" value="SIGMA54FCT"/>
</dbReference>
<dbReference type="RefSeq" id="WP_014545958.1">
    <property type="nucleotide sequence ID" value="NC_013410.1"/>
</dbReference>
<accession>C9RQK6</accession>
<comment type="similarity">
    <text evidence="1">Belongs to the sigma-54 factor family.</text>
</comment>
<reference evidence="12 15" key="1">
    <citation type="submission" date="2009-10" db="EMBL/GenBank/DDBJ databases">
        <title>Complete sequence of Fibrobacter succinogenes subsp. succinogenes S85.</title>
        <authorList>
            <consortium name="US DOE Joint Genome Institute"/>
            <person name="Lucas S."/>
            <person name="Copeland A."/>
            <person name="Lapidus A."/>
            <person name="Glavina del Rio T."/>
            <person name="Tice H."/>
            <person name="Bruce D."/>
            <person name="Goodwin L."/>
            <person name="Pitluck S."/>
            <person name="Chertkov O."/>
            <person name="Detter J.C."/>
            <person name="Han C."/>
            <person name="Tapia R."/>
            <person name="Larimer F."/>
            <person name="Land M."/>
            <person name="Hauser L."/>
            <person name="Kyrpides N."/>
            <person name="Mikhailova N."/>
            <person name="Weimer P.J."/>
            <person name="Stevenson D.M."/>
            <person name="Boyum J."/>
            <person name="Brumm P.I."/>
            <person name="Mead D."/>
        </authorList>
    </citation>
    <scope>NUCLEOTIDE SEQUENCE [LARGE SCALE GENOMIC DNA]</scope>
    <source>
        <strain evidence="15">ATCC 19169 / S85</strain>
        <strain evidence="12">S85</strain>
    </source>
</reference>
<feature type="compositionally biased region" description="Acidic residues" evidence="9">
    <location>
        <begin position="50"/>
        <end position="61"/>
    </location>
</feature>
<reference evidence="13" key="3">
    <citation type="submission" date="2010-08" db="EMBL/GenBank/DDBJ databases">
        <authorList>
            <person name="Durkin A.S."/>
            <person name="Nelson K.E."/>
            <person name="Morrison M."/>
            <person name="Forsberg C.W."/>
            <person name="Wilson D.B."/>
            <person name="Russell J.B."/>
            <person name="Cann I.K.O."/>
            <person name="Mackie R.I."/>
            <person name="White B.A."/>
        </authorList>
    </citation>
    <scope>NUCLEOTIDE SEQUENCE</scope>
    <source>
        <strain evidence="13">S85</strain>
    </source>
</reference>
<dbReference type="AlphaFoldDB" id="C9RQK6"/>
<evidence type="ECO:0000256" key="8">
    <source>
        <dbReference type="ARBA" id="ARBA00023163"/>
    </source>
</evidence>
<evidence type="ECO:0000256" key="6">
    <source>
        <dbReference type="ARBA" id="ARBA00023082"/>
    </source>
</evidence>
<evidence type="ECO:0000259" key="10">
    <source>
        <dbReference type="Pfam" id="PF04552"/>
    </source>
</evidence>
<feature type="region of interest" description="Disordered" evidence="9">
    <location>
        <begin position="45"/>
        <end position="141"/>
    </location>
</feature>
<dbReference type="GO" id="GO:0000428">
    <property type="term" value="C:DNA-directed RNA polymerase complex"/>
    <property type="evidence" value="ECO:0007669"/>
    <property type="project" value="UniProtKB-KW"/>
</dbReference>
<keyword evidence="2" id="KW-0240">DNA-directed RNA polymerase</keyword>
<dbReference type="KEGG" id="fsc:FSU_1700"/>
<dbReference type="PIRSF" id="PIRSF000774">
    <property type="entry name" value="RpoN"/>
    <property type="match status" value="1"/>
</dbReference>
<evidence type="ECO:0000256" key="3">
    <source>
        <dbReference type="ARBA" id="ARBA00022679"/>
    </source>
</evidence>
<protein>
    <submittedName>
        <fullName evidence="13">RNA polymerase sigma-54 factor</fullName>
    </submittedName>
    <submittedName>
        <fullName evidence="12">RNA polymerase, sigma 54 subunit, RpoN</fullName>
    </submittedName>
</protein>
<dbReference type="InterPro" id="IPR000394">
    <property type="entry name" value="RNA_pol_sigma_54"/>
</dbReference>
<keyword evidence="4" id="KW-0548">Nucleotidyltransferase</keyword>
<dbReference type="NCBIfam" id="TIGR02395">
    <property type="entry name" value="rpoN_sigma"/>
    <property type="match status" value="1"/>
</dbReference>
<keyword evidence="15" id="KW-1185">Reference proteome</keyword>
<keyword evidence="6" id="KW-0731">Sigma factor</keyword>
<dbReference type="KEGG" id="fsu:Fisuc_1239"/>
<sequence>MNLGMQANIGQTQEQTLSPALLQSVKMLQKTSQELETAIKEEVEVNPLLEVDDGDFDDQDVSVDKDPEELDPRADSDDLPDDIEDMARGSLDDTADVDSSYLDGESSDVNWDSYLGDGTSYDDAPFNDLNSGGKDPDEDWDRPIKDVGKSLQEQLEDQLRLWNGTRELQEQLQENGVTEEHFRKLVQYLINSINDDGFLCDVNRDNESEAMIVQSDDKYIDEIERVLRGELKLEDASLPVREAVHVLQSFKPSGIGARDQRECFLIQAYAIPNFPSLAIRILEEEYENLLQLRYAKIAKALNVSADEVKTAVASLSRLRPHPGFQLSHSYSHIINADLKVVEKKGNYEVVCFKTKMQKSLRINQTYKAILTDPSASKQDKEYVKAQLAKATDLIKAVDNRFSTIELVMRAIVKRQRGFFENGPAFLKPMILQDVADDVHLAVSTVQRATDQKYVETPYGMYELKQFFTSGVKQGSAPDAEEVGSAQIIDAIKTLIDEEDKSSPLSDQDISDELLKQGIKVARRTVAKYREKELKILPKNQRKR</sequence>
<name>C9RQK6_FIBSS</name>
<dbReference type="Pfam" id="PF04963">
    <property type="entry name" value="Sigma54_CBD"/>
    <property type="match status" value="1"/>
</dbReference>
<gene>
    <name evidence="13" type="primary">rpoN</name>
    <name evidence="12" type="ordered locus">Fisuc_1239</name>
    <name evidence="13" type="ordered locus">FSU_1700</name>
</gene>
<reference evidence="14" key="2">
    <citation type="submission" date="2010-08" db="EMBL/GenBank/DDBJ databases">
        <title>Complete sequence of Fibrobacter succinogenes subsp. succinogenes S85.</title>
        <authorList>
            <person name="Durkin A.S."/>
            <person name="Nelson K.E."/>
            <person name="Morrison M."/>
            <person name="Forsberg C.W."/>
            <person name="Wilson D.B."/>
            <person name="Russell J.B."/>
            <person name="Cann I.K.O."/>
            <person name="Mackie R.I."/>
            <person name="White B.A."/>
        </authorList>
    </citation>
    <scope>NUCLEOTIDE SEQUENCE [LARGE SCALE GENOMIC DNA]</scope>
    <source>
        <strain evidence="14">ATCC 19169 / S85</strain>
    </source>
</reference>
<keyword evidence="5" id="KW-0805">Transcription regulation</keyword>
<dbReference type="PROSITE" id="PS00718">
    <property type="entry name" value="SIGMA54_2"/>
    <property type="match status" value="1"/>
</dbReference>
<evidence type="ECO:0000313" key="12">
    <source>
        <dbReference type="EMBL" id="ACX74842.1"/>
    </source>
</evidence>
<dbReference type="EMBL" id="CP001792">
    <property type="protein sequence ID" value="ACX74842.1"/>
    <property type="molecule type" value="Genomic_DNA"/>
</dbReference>
<dbReference type="PANTHER" id="PTHR32248">
    <property type="entry name" value="RNA POLYMERASE SIGMA-54 FACTOR"/>
    <property type="match status" value="1"/>
</dbReference>
<dbReference type="InterPro" id="IPR007634">
    <property type="entry name" value="RNA_pol_sigma_54_DNA-bd"/>
</dbReference>
<dbReference type="InterPro" id="IPR038709">
    <property type="entry name" value="RpoN_core-bd_sf"/>
</dbReference>
<evidence type="ECO:0000256" key="4">
    <source>
        <dbReference type="ARBA" id="ARBA00022695"/>
    </source>
</evidence>
<feature type="compositionally biased region" description="Basic and acidic residues" evidence="9">
    <location>
        <begin position="62"/>
        <end position="76"/>
    </location>
</feature>
<dbReference type="PANTHER" id="PTHR32248:SF4">
    <property type="entry name" value="RNA POLYMERASE SIGMA-54 FACTOR"/>
    <property type="match status" value="1"/>
</dbReference>
<evidence type="ECO:0000256" key="5">
    <source>
        <dbReference type="ARBA" id="ARBA00023015"/>
    </source>
</evidence>
<dbReference type="EMBL" id="CP002158">
    <property type="protein sequence ID" value="ADL26316.1"/>
    <property type="molecule type" value="Genomic_DNA"/>
</dbReference>
<evidence type="ECO:0000313" key="14">
    <source>
        <dbReference type="Proteomes" id="UP000000517"/>
    </source>
</evidence>
<dbReference type="PROSITE" id="PS50044">
    <property type="entry name" value="SIGMA54_3"/>
    <property type="match status" value="1"/>
</dbReference>
<evidence type="ECO:0000256" key="9">
    <source>
        <dbReference type="SAM" id="MobiDB-lite"/>
    </source>
</evidence>
<dbReference type="Gene3D" id="1.10.10.1330">
    <property type="entry name" value="RNA polymerase sigma-54 factor, core-binding domain"/>
    <property type="match status" value="1"/>
</dbReference>
<keyword evidence="3" id="KW-0808">Transferase</keyword>